<gene>
    <name evidence="2" type="ORF">SAMN05192534_10821</name>
</gene>
<organism evidence="2 3">
    <name type="scientific">Alteribacillus persepolensis</name>
    <dbReference type="NCBI Taxonomy" id="568899"/>
    <lineage>
        <taxon>Bacteria</taxon>
        <taxon>Bacillati</taxon>
        <taxon>Bacillota</taxon>
        <taxon>Bacilli</taxon>
        <taxon>Bacillales</taxon>
        <taxon>Bacillaceae</taxon>
        <taxon>Alteribacillus</taxon>
    </lineage>
</organism>
<dbReference type="InterPro" id="IPR036163">
    <property type="entry name" value="HMA_dom_sf"/>
</dbReference>
<dbReference type="Pfam" id="PF00403">
    <property type="entry name" value="HMA"/>
    <property type="match status" value="1"/>
</dbReference>
<keyword evidence="3" id="KW-1185">Reference proteome</keyword>
<dbReference type="OrthoDB" id="2884671at2"/>
<dbReference type="PROSITE" id="PS50846">
    <property type="entry name" value="HMA_2"/>
    <property type="match status" value="1"/>
</dbReference>
<proteinExistence type="predicted"/>
<dbReference type="RefSeq" id="WP_139184721.1">
    <property type="nucleotide sequence ID" value="NZ_FNDK01000008.1"/>
</dbReference>
<dbReference type="CDD" id="cd00371">
    <property type="entry name" value="HMA"/>
    <property type="match status" value="1"/>
</dbReference>
<dbReference type="EMBL" id="FNDK01000008">
    <property type="protein sequence ID" value="SDH60992.1"/>
    <property type="molecule type" value="Genomic_DNA"/>
</dbReference>
<protein>
    <submittedName>
        <fullName evidence="2">Copper chaperone CopZ</fullName>
    </submittedName>
</protein>
<dbReference type="InterPro" id="IPR006121">
    <property type="entry name" value="HMA_dom"/>
</dbReference>
<feature type="domain" description="HMA" evidence="1">
    <location>
        <begin position="1"/>
        <end position="69"/>
    </location>
</feature>
<evidence type="ECO:0000259" key="1">
    <source>
        <dbReference type="PROSITE" id="PS50846"/>
    </source>
</evidence>
<dbReference type="Proteomes" id="UP000199163">
    <property type="component" value="Unassembled WGS sequence"/>
</dbReference>
<evidence type="ECO:0000313" key="2">
    <source>
        <dbReference type="EMBL" id="SDH60992.1"/>
    </source>
</evidence>
<dbReference type="AlphaFoldDB" id="A0A1G8DTK2"/>
<dbReference type="STRING" id="568899.SAMN05192534_10821"/>
<evidence type="ECO:0000313" key="3">
    <source>
        <dbReference type="Proteomes" id="UP000199163"/>
    </source>
</evidence>
<dbReference type="GO" id="GO:0046872">
    <property type="term" value="F:metal ion binding"/>
    <property type="evidence" value="ECO:0007669"/>
    <property type="project" value="InterPro"/>
</dbReference>
<sequence length="80" mass="9349">MVVMTRTISFETMSHSDKERIEEVLLDVWGIRKVDINPYKQEAVVSYDEDAASFIDFEQALKDSGYHIDSDDMPMQREDM</sequence>
<dbReference type="SUPFAM" id="SSF55008">
    <property type="entry name" value="HMA, heavy metal-associated domain"/>
    <property type="match status" value="1"/>
</dbReference>
<name>A0A1G8DTK2_9BACI</name>
<dbReference type="Gene3D" id="3.30.70.100">
    <property type="match status" value="1"/>
</dbReference>
<reference evidence="2 3" key="1">
    <citation type="submission" date="2016-10" db="EMBL/GenBank/DDBJ databases">
        <authorList>
            <person name="de Groot N.N."/>
        </authorList>
    </citation>
    <scope>NUCLEOTIDE SEQUENCE [LARGE SCALE GENOMIC DNA]</scope>
    <source>
        <strain evidence="2 3">DSM 21632</strain>
    </source>
</reference>
<accession>A0A1G8DTK2</accession>